<proteinExistence type="predicted"/>
<evidence type="ECO:0000256" key="1">
    <source>
        <dbReference type="ARBA" id="ARBA00022801"/>
    </source>
</evidence>
<keyword evidence="4" id="KW-1185">Reference proteome</keyword>
<dbReference type="GO" id="GO:0042578">
    <property type="term" value="F:phosphoric ester hydrolase activity"/>
    <property type="evidence" value="ECO:0007669"/>
    <property type="project" value="UniProtKB-ARBA"/>
</dbReference>
<sequence>MAGLRFASLSQAVLLCSQLVGNANAGSLADIDHVVLFMQENRAFDHYFGTMAGVRGFKDANLQMNNGVPVWKQLTTKQQTTETDYVTPWYLNYLGGTWPEATQCMTAGSNGWYQNHAAWNFGSNDHWAMNNTPWSIGFYKKDDLPTHWALAENWVVGDMYQESVVASTNPNRVAWVSGSINVPGSPQRPDQGGNPYIDNNETPGCEQGGINCFPLKWKTAAEYYEDAGISWNVFQDADNYDDNPYAWFDQFRKATKGSPLYDHGMQGTSLASFYERAANGTLPAVSYVVGPMQLSEHPPYSPNDGAWLQDAITRAVINSPKYNKTALMISYDETGGWFDHVDPYRSPDGTPGEWLDDPWGQVGHTFAGPGFRLPFYIISPWTRNGGVYTEHSDHNSQIKFIERWQAAKGKNVETSEMVHWRRENMGDLVGAFDFENPDYSVPALPTPRKPHVNSKGQYDGSSYCQSRFSATRPPVPYSGAGVIKDLTTVVEKGFKAIRGQLTEGRYLVLETQGYSLTNAGCKATTRATVTKSTPSHEKAPHRWVAHAAKLGGNVFSLQSVTNKKYLCKDGSLCDDGKSAEWFAVRFVPGRGYSWQQQDGMKYLSAEDGRLNFASDAAYWKIFSVSY</sequence>
<dbReference type="EMBL" id="JASWJB010000003">
    <property type="protein sequence ID" value="KAK2616742.1"/>
    <property type="molecule type" value="Genomic_DNA"/>
</dbReference>
<gene>
    <name evidence="3" type="ORF">QQS21_000354</name>
</gene>
<evidence type="ECO:0000313" key="4">
    <source>
        <dbReference type="Proteomes" id="UP001251528"/>
    </source>
</evidence>
<organism evidence="3 4">
    <name type="scientific">Conoideocrella luteorostrata</name>
    <dbReference type="NCBI Taxonomy" id="1105319"/>
    <lineage>
        <taxon>Eukaryota</taxon>
        <taxon>Fungi</taxon>
        <taxon>Dikarya</taxon>
        <taxon>Ascomycota</taxon>
        <taxon>Pezizomycotina</taxon>
        <taxon>Sordariomycetes</taxon>
        <taxon>Hypocreomycetidae</taxon>
        <taxon>Hypocreales</taxon>
        <taxon>Clavicipitaceae</taxon>
        <taxon>Conoideocrella</taxon>
    </lineage>
</organism>
<dbReference type="AlphaFoldDB" id="A0AAJ0CZ66"/>
<name>A0AAJ0CZ66_9HYPO</name>
<protein>
    <recommendedName>
        <fullName evidence="5">Non-hemolytic phospholipase C</fullName>
    </recommendedName>
</protein>
<evidence type="ECO:0008006" key="5">
    <source>
        <dbReference type="Google" id="ProtNLM"/>
    </source>
</evidence>
<dbReference type="CDD" id="cd16014">
    <property type="entry name" value="PLC"/>
    <property type="match status" value="1"/>
</dbReference>
<evidence type="ECO:0000313" key="3">
    <source>
        <dbReference type="EMBL" id="KAK2616742.1"/>
    </source>
</evidence>
<feature type="chain" id="PRO_5042503157" description="Non-hemolytic phospholipase C" evidence="2">
    <location>
        <begin position="26"/>
        <end position="626"/>
    </location>
</feature>
<reference evidence="3" key="1">
    <citation type="submission" date="2023-06" db="EMBL/GenBank/DDBJ databases">
        <title>Conoideocrella luteorostrata (Hypocreales: Clavicipitaceae), a potential biocontrol fungus for elongate hemlock scale in United States Christmas tree production areas.</title>
        <authorList>
            <person name="Barrett H."/>
            <person name="Lovett B."/>
            <person name="Macias A.M."/>
            <person name="Stajich J.E."/>
            <person name="Kasson M.T."/>
        </authorList>
    </citation>
    <scope>NUCLEOTIDE SEQUENCE</scope>
    <source>
        <strain evidence="3">ARSEF 14590</strain>
    </source>
</reference>
<dbReference type="InterPro" id="IPR007312">
    <property type="entry name" value="Phosphoesterase"/>
</dbReference>
<keyword evidence="2" id="KW-0732">Signal</keyword>
<accession>A0AAJ0CZ66</accession>
<dbReference type="Gene3D" id="3.40.720.10">
    <property type="entry name" value="Alkaline Phosphatase, subunit A"/>
    <property type="match status" value="1"/>
</dbReference>
<dbReference type="InterPro" id="IPR017850">
    <property type="entry name" value="Alkaline_phosphatase_core_sf"/>
</dbReference>
<feature type="signal peptide" evidence="2">
    <location>
        <begin position="1"/>
        <end position="25"/>
    </location>
</feature>
<dbReference type="PANTHER" id="PTHR31956:SF1">
    <property type="entry name" value="NON-SPECIFIC PHOSPHOLIPASE C1"/>
    <property type="match status" value="1"/>
</dbReference>
<dbReference type="Proteomes" id="UP001251528">
    <property type="component" value="Unassembled WGS sequence"/>
</dbReference>
<comment type="caution">
    <text evidence="3">The sequence shown here is derived from an EMBL/GenBank/DDBJ whole genome shotgun (WGS) entry which is preliminary data.</text>
</comment>
<evidence type="ECO:0000256" key="2">
    <source>
        <dbReference type="SAM" id="SignalP"/>
    </source>
</evidence>
<dbReference type="PANTHER" id="PTHR31956">
    <property type="entry name" value="NON-SPECIFIC PHOSPHOLIPASE C4-RELATED"/>
    <property type="match status" value="1"/>
</dbReference>
<keyword evidence="1" id="KW-0378">Hydrolase</keyword>
<dbReference type="Pfam" id="PF04185">
    <property type="entry name" value="Phosphoesterase"/>
    <property type="match status" value="1"/>
</dbReference>